<name>A0A558R1K7_9SPHN</name>
<feature type="region of interest" description="Disordered" evidence="1">
    <location>
        <begin position="25"/>
        <end position="80"/>
    </location>
</feature>
<evidence type="ECO:0000313" key="3">
    <source>
        <dbReference type="Proteomes" id="UP000318681"/>
    </source>
</evidence>
<sequence>MRHVLALAAGLLLLAGCGQRELLRPPEGASLPPKPAMAATVPTPVELLTPRTDERPERSDELLTKSQERPDDRFDIPPPG</sequence>
<proteinExistence type="predicted"/>
<organism evidence="2 3">
    <name type="scientific">Alterirhizorhabdus solaris</name>
    <dbReference type="NCBI Taxonomy" id="2529389"/>
    <lineage>
        <taxon>Bacteria</taxon>
        <taxon>Pseudomonadati</taxon>
        <taxon>Pseudomonadota</taxon>
        <taxon>Alphaproteobacteria</taxon>
        <taxon>Sphingomonadales</taxon>
        <taxon>Rhizorhabdaceae</taxon>
        <taxon>Alterirhizorhabdus</taxon>
    </lineage>
</organism>
<protein>
    <submittedName>
        <fullName evidence="2">Uncharacterized protein</fullName>
    </submittedName>
</protein>
<accession>A0A558R1K7</accession>
<dbReference type="PROSITE" id="PS51257">
    <property type="entry name" value="PROKAR_LIPOPROTEIN"/>
    <property type="match status" value="1"/>
</dbReference>
<feature type="compositionally biased region" description="Basic and acidic residues" evidence="1">
    <location>
        <begin position="51"/>
        <end position="80"/>
    </location>
</feature>
<evidence type="ECO:0000256" key="1">
    <source>
        <dbReference type="SAM" id="MobiDB-lite"/>
    </source>
</evidence>
<dbReference type="OrthoDB" id="7596860at2"/>
<keyword evidence="3" id="KW-1185">Reference proteome</keyword>
<evidence type="ECO:0000313" key="2">
    <source>
        <dbReference type="EMBL" id="TVV73265.1"/>
    </source>
</evidence>
<dbReference type="RefSeq" id="WP_145152300.1">
    <property type="nucleotide sequence ID" value="NZ_VNIM01000049.1"/>
</dbReference>
<dbReference type="Proteomes" id="UP000318681">
    <property type="component" value="Unassembled WGS sequence"/>
</dbReference>
<dbReference type="AlphaFoldDB" id="A0A558R1K7"/>
<gene>
    <name evidence="2" type="ORF">FOY91_12500</name>
</gene>
<comment type="caution">
    <text evidence="2">The sequence shown here is derived from an EMBL/GenBank/DDBJ whole genome shotgun (WGS) entry which is preliminary data.</text>
</comment>
<dbReference type="EMBL" id="VNIM01000049">
    <property type="protein sequence ID" value="TVV73265.1"/>
    <property type="molecule type" value="Genomic_DNA"/>
</dbReference>
<reference evidence="2 3" key="1">
    <citation type="submission" date="2019-07" db="EMBL/GenBank/DDBJ databases">
        <title>Sphingomonas solaris sp. nov., isolated from a solar panel from Boston, Massachusetts.</title>
        <authorList>
            <person name="Tanner K."/>
            <person name="Pascual J."/>
            <person name="Mancuso C."/>
            <person name="Pereto J."/>
            <person name="Khalil A."/>
            <person name="Vilanova C."/>
        </authorList>
    </citation>
    <scope>NUCLEOTIDE SEQUENCE [LARGE SCALE GENOMIC DNA]</scope>
    <source>
        <strain evidence="2 3">R4DWN</strain>
    </source>
</reference>